<feature type="domain" description="Dynamin N-terminal" evidence="1">
    <location>
        <begin position="216"/>
        <end position="311"/>
    </location>
</feature>
<dbReference type="EMBL" id="SRLO01000183">
    <property type="protein sequence ID" value="TNN68909.1"/>
    <property type="molecule type" value="Genomic_DNA"/>
</dbReference>
<dbReference type="InterPro" id="IPR045063">
    <property type="entry name" value="Dynamin_N"/>
</dbReference>
<accession>A0A4Z2HSY6</accession>
<keyword evidence="3" id="KW-1185">Reference proteome</keyword>
<dbReference type="Gene3D" id="3.40.50.300">
    <property type="entry name" value="P-loop containing nucleotide triphosphate hydrolases"/>
    <property type="match status" value="1"/>
</dbReference>
<dbReference type="OrthoDB" id="8948322at2759"/>
<protein>
    <submittedName>
        <fullName evidence="2">Nuclear GTPase SLIP-GC</fullName>
    </submittedName>
</protein>
<dbReference type="PANTHER" id="PTHR47308:SF1">
    <property type="entry name" value="NUCLEAR GTPASE SLIP-GC"/>
    <property type="match status" value="1"/>
</dbReference>
<organism evidence="2 3">
    <name type="scientific">Liparis tanakae</name>
    <name type="common">Tanaka's snailfish</name>
    <dbReference type="NCBI Taxonomy" id="230148"/>
    <lineage>
        <taxon>Eukaryota</taxon>
        <taxon>Metazoa</taxon>
        <taxon>Chordata</taxon>
        <taxon>Craniata</taxon>
        <taxon>Vertebrata</taxon>
        <taxon>Euteleostomi</taxon>
        <taxon>Actinopterygii</taxon>
        <taxon>Neopterygii</taxon>
        <taxon>Teleostei</taxon>
        <taxon>Neoteleostei</taxon>
        <taxon>Acanthomorphata</taxon>
        <taxon>Eupercaria</taxon>
        <taxon>Perciformes</taxon>
        <taxon>Cottioidei</taxon>
        <taxon>Cottales</taxon>
        <taxon>Liparidae</taxon>
        <taxon>Liparis</taxon>
    </lineage>
</organism>
<dbReference type="Pfam" id="PF00350">
    <property type="entry name" value="Dynamin_N"/>
    <property type="match status" value="1"/>
</dbReference>
<dbReference type="PANTHER" id="PTHR47308">
    <property type="entry name" value="NUCLEAR GTPASE SLIP-GC"/>
    <property type="match status" value="1"/>
</dbReference>
<reference evidence="2 3" key="1">
    <citation type="submission" date="2019-03" db="EMBL/GenBank/DDBJ databases">
        <title>First draft genome of Liparis tanakae, snailfish: a comprehensive survey of snailfish specific genes.</title>
        <authorList>
            <person name="Kim W."/>
            <person name="Song I."/>
            <person name="Jeong J.-H."/>
            <person name="Kim D."/>
            <person name="Kim S."/>
            <person name="Ryu S."/>
            <person name="Song J.Y."/>
            <person name="Lee S.K."/>
        </authorList>
    </citation>
    <scope>NUCLEOTIDE SEQUENCE [LARGE SCALE GENOMIC DNA]</scope>
    <source>
        <tissue evidence="2">Muscle</tissue>
    </source>
</reference>
<dbReference type="Gene3D" id="1.10.150.50">
    <property type="entry name" value="Transcription Factor, Ets-1"/>
    <property type="match status" value="1"/>
</dbReference>
<name>A0A4Z2HSY6_9TELE</name>
<gene>
    <name evidence="2" type="primary">NUGGC_2</name>
    <name evidence="2" type="ORF">EYF80_020944</name>
</gene>
<evidence type="ECO:0000313" key="3">
    <source>
        <dbReference type="Proteomes" id="UP000314294"/>
    </source>
</evidence>
<sequence>MTSQGSSGRLSVCYPLLSKPEVSLHRNCLEHIDTRTTESARVHGEAGLAGPRWPSEVQRPILPVTMPGLSSDGYPYTASLTRAARCSPSLTWRSENERHRSGDQVPPLPFVVMDDFVRDTLSEWNLSELIDKFKGQGIDKESFYCLDDKDIADLIPTVGPRSKFKKRLKLLKKEQKTGNSEVVDSSAQKIPQQDNKLNNFLRRKINDLETDKREVVGVFGRTGAGKSSLINAVIGERNLLPSGSVNACTSVMIKVEANEQNSKYEADIEFITKEEWEEELWFSKNFLRESADRGRDEEEERDRKDIVEKLSVLYGEDWENKSPEELMDGKYFKEIPEFLLSKRKMLTGQTVSRSQHLHKKPFCLPDVVEISVPLPCDKSKVV</sequence>
<dbReference type="InterPro" id="IPR013761">
    <property type="entry name" value="SAM/pointed_sf"/>
</dbReference>
<dbReference type="Proteomes" id="UP000314294">
    <property type="component" value="Unassembled WGS sequence"/>
</dbReference>
<evidence type="ECO:0000259" key="1">
    <source>
        <dbReference type="Pfam" id="PF00350"/>
    </source>
</evidence>
<proteinExistence type="predicted"/>
<dbReference type="InterPro" id="IPR053082">
    <property type="entry name" value="Nuclear_GTPase_SLIP-GC"/>
</dbReference>
<dbReference type="SUPFAM" id="SSF52540">
    <property type="entry name" value="P-loop containing nucleoside triphosphate hydrolases"/>
    <property type="match status" value="1"/>
</dbReference>
<dbReference type="GO" id="GO:0003924">
    <property type="term" value="F:GTPase activity"/>
    <property type="evidence" value="ECO:0007669"/>
    <property type="project" value="TreeGrafter"/>
</dbReference>
<dbReference type="AlphaFoldDB" id="A0A4Z2HSY6"/>
<evidence type="ECO:0000313" key="2">
    <source>
        <dbReference type="EMBL" id="TNN68909.1"/>
    </source>
</evidence>
<comment type="caution">
    <text evidence="2">The sequence shown here is derived from an EMBL/GenBank/DDBJ whole genome shotgun (WGS) entry which is preliminary data.</text>
</comment>
<dbReference type="InterPro" id="IPR027417">
    <property type="entry name" value="P-loop_NTPase"/>
</dbReference>